<evidence type="ECO:0000313" key="2">
    <source>
        <dbReference type="Proteomes" id="UP000053232"/>
    </source>
</evidence>
<dbReference type="Proteomes" id="UP000053232">
    <property type="component" value="Unassembled WGS sequence"/>
</dbReference>
<dbReference type="EMBL" id="ARYC01016986">
    <property type="protein sequence ID" value="KEJ82566.1"/>
    <property type="molecule type" value="Genomic_DNA"/>
</dbReference>
<dbReference type="AlphaFoldDB" id="A0A073HZF1"/>
<comment type="caution">
    <text evidence="1">The sequence shown here is derived from an EMBL/GenBank/DDBJ whole genome shotgun (WGS) entry which is preliminary data.</text>
</comment>
<protein>
    <recommendedName>
        <fullName evidence="3">Endonuclease/exonuclease/phosphatase domain-containing protein</fullName>
    </recommendedName>
</protein>
<evidence type="ECO:0000313" key="1">
    <source>
        <dbReference type="EMBL" id="KEJ82566.1"/>
    </source>
</evidence>
<reference evidence="2" key="1">
    <citation type="journal article" date="2014" name="Cell">
        <title>The Architecture of a Scrambled Genome Reveals Massive Levels of Genomic Rearrangement during Development.</title>
        <authorList>
            <person name="Chen X."/>
            <person name="Bracht J.R."/>
            <person name="Goldman A.D."/>
            <person name="Dolzhenko E."/>
            <person name="Clay D.M."/>
            <person name="Swart E.C."/>
            <person name="Perlman D.H."/>
            <person name="Doak T.G."/>
            <person name="Stuart A."/>
            <person name="Amemiya C.T."/>
            <person name="Sebra R.P."/>
            <person name="Landweber L.F."/>
        </authorList>
    </citation>
    <scope>NUCLEOTIDE SEQUENCE [LARGE SCALE GENOMIC DNA]</scope>
    <source>
        <strain evidence="2">JRB310</strain>
    </source>
</reference>
<proteinExistence type="predicted"/>
<sequence length="214" mass="25822">MGDFNFHLKEIGNRLKQEGLQESIPEGVGTHSKGNQLDQIFSNVESIQWELEQLRLTDQKFVLVSLKIKYQDDDLRLIDKEKTVRITEVRKQCWKTFIEKGKKLSLEDQESPIRRCFQDELEKRVKVKNWYLKPPQWAIKCRGSDKNSAYMDSKEQWNEAIRDMEHCLERNDLRGFLYLVKRLKKKQEISRTNKRFNYKWRKNTTRRINQINNL</sequence>
<name>A0A073HZF1_9SPIT</name>
<evidence type="ECO:0008006" key="3">
    <source>
        <dbReference type="Google" id="ProtNLM"/>
    </source>
</evidence>
<accession>A0A073HZF1</accession>
<keyword evidence="2" id="KW-1185">Reference proteome</keyword>
<gene>
    <name evidence="1" type="ORF">OXYTRIMIC_040</name>
</gene>
<organism evidence="1 2">
    <name type="scientific">Oxytricha trifallax</name>
    <dbReference type="NCBI Taxonomy" id="1172189"/>
    <lineage>
        <taxon>Eukaryota</taxon>
        <taxon>Sar</taxon>
        <taxon>Alveolata</taxon>
        <taxon>Ciliophora</taxon>
        <taxon>Intramacronucleata</taxon>
        <taxon>Spirotrichea</taxon>
        <taxon>Stichotrichia</taxon>
        <taxon>Sporadotrichida</taxon>
        <taxon>Oxytrichidae</taxon>
        <taxon>Oxytrichinae</taxon>
        <taxon>Oxytricha</taxon>
    </lineage>
</organism>